<organism evidence="1">
    <name type="scientific">hydrothermal vent metagenome</name>
    <dbReference type="NCBI Taxonomy" id="652676"/>
    <lineage>
        <taxon>unclassified sequences</taxon>
        <taxon>metagenomes</taxon>
        <taxon>ecological metagenomes</taxon>
    </lineage>
</organism>
<sequence length="277" mass="29946">MGGFVARFVLFVLAFSACGQAWAGSSSPRFMILIDEKNMGTYSMNDAERIITAHLSLKGAEVVDAELVKTNVNRDKALHAMTSDPRAAAAIGLQFGADIIIVGKAIAKGSAEHVRNSSMRSYRASVSLRAIKTDTAEVLVTDTNSVARIHVDDIAGGSLAIQDATKPLIARLTARLFTKIQKQDSAKSKNIRLLISSVSQIWQVAALKKLLRNDIRGVEDVVQRNFVNGVANFDVYWRGDSQALAEELTLAKPGYFKIKVVSVTPNKLDAKLVEGGS</sequence>
<gene>
    <name evidence="1" type="ORF">MNBD_NITROSPINAE02-956</name>
</gene>
<proteinExistence type="predicted"/>
<dbReference type="AlphaFoldDB" id="A0A3B1BL22"/>
<dbReference type="Gene3D" id="3.40.50.10610">
    <property type="entry name" value="ABC-type transport auxiliary lipoprotein component"/>
    <property type="match status" value="1"/>
</dbReference>
<dbReference type="PROSITE" id="PS51257">
    <property type="entry name" value="PROKAR_LIPOPROTEIN"/>
    <property type="match status" value="1"/>
</dbReference>
<accession>A0A3B1BL22</accession>
<name>A0A3B1BL22_9ZZZZ</name>
<reference evidence="1" key="1">
    <citation type="submission" date="2018-06" db="EMBL/GenBank/DDBJ databases">
        <authorList>
            <person name="Zhirakovskaya E."/>
        </authorList>
    </citation>
    <scope>NUCLEOTIDE SEQUENCE</scope>
</reference>
<dbReference type="EMBL" id="UOGE01000016">
    <property type="protein sequence ID" value="VAX16822.1"/>
    <property type="molecule type" value="Genomic_DNA"/>
</dbReference>
<protein>
    <recommendedName>
        <fullName evidence="2">Flagellar assembly protein T N-terminal domain-containing protein</fullName>
    </recommendedName>
</protein>
<evidence type="ECO:0008006" key="2">
    <source>
        <dbReference type="Google" id="ProtNLM"/>
    </source>
</evidence>
<evidence type="ECO:0000313" key="1">
    <source>
        <dbReference type="EMBL" id="VAX16822.1"/>
    </source>
</evidence>